<proteinExistence type="inferred from homology"/>
<comment type="caution">
    <text evidence="7">The sequence shown here is derived from an EMBL/GenBank/DDBJ whole genome shotgun (WGS) entry which is preliminary data.</text>
</comment>
<evidence type="ECO:0000256" key="1">
    <source>
        <dbReference type="ARBA" id="ARBA00004141"/>
    </source>
</evidence>
<dbReference type="InterPro" id="IPR012506">
    <property type="entry name" value="TMEM86B-like"/>
</dbReference>
<feature type="transmembrane region" description="Helical" evidence="6">
    <location>
        <begin position="159"/>
        <end position="179"/>
    </location>
</feature>
<accession>A0A4R4FII3</accession>
<dbReference type="RefSeq" id="WP_132275759.1">
    <property type="nucleotide sequence ID" value="NZ_JAOBST010000021.1"/>
</dbReference>
<dbReference type="Proteomes" id="UP000295710">
    <property type="component" value="Unassembled WGS sequence"/>
</dbReference>
<keyword evidence="4 6" id="KW-1133">Transmembrane helix</keyword>
<dbReference type="Pfam" id="PF07947">
    <property type="entry name" value="YhhN"/>
    <property type="match status" value="1"/>
</dbReference>
<comment type="similarity">
    <text evidence="2">Belongs to the TMEM86 family.</text>
</comment>
<evidence type="ECO:0000256" key="5">
    <source>
        <dbReference type="ARBA" id="ARBA00023136"/>
    </source>
</evidence>
<dbReference type="PANTHER" id="PTHR31885:SF6">
    <property type="entry name" value="GH04784P"/>
    <property type="match status" value="1"/>
</dbReference>
<evidence type="ECO:0000256" key="6">
    <source>
        <dbReference type="SAM" id="Phobius"/>
    </source>
</evidence>
<feature type="transmembrane region" description="Helical" evidence="6">
    <location>
        <begin position="101"/>
        <end position="120"/>
    </location>
</feature>
<evidence type="ECO:0000256" key="3">
    <source>
        <dbReference type="ARBA" id="ARBA00022692"/>
    </source>
</evidence>
<dbReference type="PANTHER" id="PTHR31885">
    <property type="entry name" value="GH04784P"/>
    <property type="match status" value="1"/>
</dbReference>
<keyword evidence="8" id="KW-1185">Reference proteome</keyword>
<evidence type="ECO:0000256" key="2">
    <source>
        <dbReference type="ARBA" id="ARBA00007375"/>
    </source>
</evidence>
<keyword evidence="3 6" id="KW-0812">Transmembrane</keyword>
<reference evidence="7 8" key="1">
    <citation type="journal article" date="2016" name="Nat. Microbiol.">
        <title>The Mouse Intestinal Bacterial Collection (miBC) provides host-specific insight into cultured diversity and functional potential of the gut microbiota.</title>
        <authorList>
            <person name="Lagkouvardos I."/>
            <person name="Pukall R."/>
            <person name="Abt B."/>
            <person name="Foesel B.U."/>
            <person name="Meier-Kolthoff J.P."/>
            <person name="Kumar N."/>
            <person name="Bresciani A."/>
            <person name="Martinez I."/>
            <person name="Just S."/>
            <person name="Ziegler C."/>
            <person name="Brugiroux S."/>
            <person name="Garzetti D."/>
            <person name="Wenning M."/>
            <person name="Bui T.P."/>
            <person name="Wang J."/>
            <person name="Hugenholtz F."/>
            <person name="Plugge C.M."/>
            <person name="Peterson D.A."/>
            <person name="Hornef M.W."/>
            <person name="Baines J.F."/>
            <person name="Smidt H."/>
            <person name="Walter J."/>
            <person name="Kristiansen K."/>
            <person name="Nielsen H.B."/>
            <person name="Haller D."/>
            <person name="Overmann J."/>
            <person name="Stecher B."/>
            <person name="Clavel T."/>
        </authorList>
    </citation>
    <scope>NUCLEOTIDE SEQUENCE [LARGE SCALE GENOMIC DNA]</scope>
    <source>
        <strain evidence="7 8">DSM 28560</strain>
    </source>
</reference>
<evidence type="ECO:0000313" key="8">
    <source>
        <dbReference type="Proteomes" id="UP000295710"/>
    </source>
</evidence>
<name>A0A4R4FII3_9FIRM</name>
<dbReference type="GO" id="GO:0016020">
    <property type="term" value="C:membrane"/>
    <property type="evidence" value="ECO:0007669"/>
    <property type="project" value="UniProtKB-SubCell"/>
</dbReference>
<comment type="subcellular location">
    <subcellularLocation>
        <location evidence="1">Membrane</location>
        <topology evidence="1">Multi-pass membrane protein</topology>
    </subcellularLocation>
</comment>
<evidence type="ECO:0000313" key="7">
    <source>
        <dbReference type="EMBL" id="TDA22666.1"/>
    </source>
</evidence>
<sequence>MRVLVITAVLMLVFAIIYGASRGRIGCRSLAFKALATFMAVYLGMHGAIRFGGMTGTFMSLGLVLCMAADVALELDFVKGILLFGTAHICFIASYNRLAHPVWYTFAGASLAYLVVFVLFKNELKHLGKLKAAAVIYMAVLCYMAASAVTLWISYRTEASAMAAAGAVCFVISDGIIAYRTTKGKDELIYGAAILLLYYSAVYLFGAAVFIGL</sequence>
<feature type="transmembrane region" description="Helical" evidence="6">
    <location>
        <begin position="132"/>
        <end position="153"/>
    </location>
</feature>
<keyword evidence="5 6" id="KW-0472">Membrane</keyword>
<dbReference type="GO" id="GO:0016787">
    <property type="term" value="F:hydrolase activity"/>
    <property type="evidence" value="ECO:0007669"/>
    <property type="project" value="TreeGrafter"/>
</dbReference>
<gene>
    <name evidence="7" type="ORF">E1963_04480</name>
</gene>
<feature type="transmembrane region" description="Helical" evidence="6">
    <location>
        <begin position="43"/>
        <end position="65"/>
    </location>
</feature>
<dbReference type="EMBL" id="SMMX01000003">
    <property type="protein sequence ID" value="TDA22666.1"/>
    <property type="molecule type" value="Genomic_DNA"/>
</dbReference>
<organism evidence="7 8">
    <name type="scientific">Extibacter muris</name>
    <dbReference type="NCBI Taxonomy" id="1796622"/>
    <lineage>
        <taxon>Bacteria</taxon>
        <taxon>Bacillati</taxon>
        <taxon>Bacillota</taxon>
        <taxon>Clostridia</taxon>
        <taxon>Lachnospirales</taxon>
        <taxon>Lachnospiraceae</taxon>
        <taxon>Extibacter</taxon>
    </lineage>
</organism>
<protein>
    <submittedName>
        <fullName evidence="7">Lysoplasmalogenase</fullName>
    </submittedName>
</protein>
<dbReference type="AlphaFoldDB" id="A0A4R4FII3"/>
<evidence type="ECO:0000256" key="4">
    <source>
        <dbReference type="ARBA" id="ARBA00022989"/>
    </source>
</evidence>
<feature type="transmembrane region" description="Helical" evidence="6">
    <location>
        <begin position="188"/>
        <end position="211"/>
    </location>
</feature>